<proteinExistence type="predicted"/>
<reference evidence="3" key="1">
    <citation type="submission" date="2023-03" db="EMBL/GenBank/DDBJ databases">
        <title>Chromosome-level genomes of two armyworms, Mythimna separata and Mythimna loreyi, provide insights into the biosynthesis and reception of sex pheromones.</title>
        <authorList>
            <person name="Zhao H."/>
        </authorList>
    </citation>
    <scope>NUCLEOTIDE SEQUENCE</scope>
    <source>
        <strain evidence="3">BeijingLab</strain>
        <tissue evidence="3">Pupa</tissue>
    </source>
</reference>
<evidence type="ECO:0000256" key="1">
    <source>
        <dbReference type="SAM" id="MobiDB-lite"/>
    </source>
</evidence>
<feature type="domain" description="ITPR-interacting" evidence="2">
    <location>
        <begin position="244"/>
        <end position="388"/>
    </location>
</feature>
<dbReference type="AlphaFoldDB" id="A0AAD7YFJ0"/>
<evidence type="ECO:0000313" key="4">
    <source>
        <dbReference type="Proteomes" id="UP001231518"/>
    </source>
</evidence>
<feature type="compositionally biased region" description="Polar residues" evidence="1">
    <location>
        <begin position="210"/>
        <end position="221"/>
    </location>
</feature>
<dbReference type="SMART" id="SM01257">
    <property type="entry name" value="KRAP_IP3R_bind"/>
    <property type="match status" value="1"/>
</dbReference>
<evidence type="ECO:0000259" key="2">
    <source>
        <dbReference type="SMART" id="SM01257"/>
    </source>
</evidence>
<dbReference type="InterPro" id="IPR029325">
    <property type="entry name" value="ITPR-bd"/>
</dbReference>
<dbReference type="GO" id="GO:0005102">
    <property type="term" value="F:signaling receptor binding"/>
    <property type="evidence" value="ECO:0007669"/>
    <property type="project" value="InterPro"/>
</dbReference>
<name>A0AAD7YFJ0_MYTSE</name>
<dbReference type="Proteomes" id="UP001231518">
    <property type="component" value="Chromosome 4"/>
</dbReference>
<gene>
    <name evidence="3" type="ORF">PYW07_013885</name>
</gene>
<dbReference type="InterPro" id="IPR043444">
    <property type="entry name" value="TESPA1-like"/>
</dbReference>
<feature type="region of interest" description="Disordered" evidence="1">
    <location>
        <begin position="209"/>
        <end position="260"/>
    </location>
</feature>
<accession>A0AAD7YFJ0</accession>
<dbReference type="EMBL" id="JARGEI010000020">
    <property type="protein sequence ID" value="KAJ8713515.1"/>
    <property type="molecule type" value="Genomic_DNA"/>
</dbReference>
<dbReference type="PANTHER" id="PTHR17469:SF15">
    <property type="entry name" value="ITPR-INTERACTING DOMAIN-CONTAINING PROTEIN"/>
    <property type="match status" value="1"/>
</dbReference>
<feature type="region of interest" description="Disordered" evidence="1">
    <location>
        <begin position="151"/>
        <end position="194"/>
    </location>
</feature>
<protein>
    <recommendedName>
        <fullName evidence="2">ITPR-interacting domain-containing protein</fullName>
    </recommendedName>
</protein>
<evidence type="ECO:0000313" key="3">
    <source>
        <dbReference type="EMBL" id="KAJ8713515.1"/>
    </source>
</evidence>
<keyword evidence="4" id="KW-1185">Reference proteome</keyword>
<dbReference type="Pfam" id="PF14722">
    <property type="entry name" value="KRAP_IP3R_bind"/>
    <property type="match status" value="1"/>
</dbReference>
<comment type="caution">
    <text evidence="3">The sequence shown here is derived from an EMBL/GenBank/DDBJ whole genome shotgun (WGS) entry which is preliminary data.</text>
</comment>
<dbReference type="PANTHER" id="PTHR17469">
    <property type="entry name" value="SPERM SPECIFIC ANTIGEN 2-RELATED"/>
    <property type="match status" value="1"/>
</dbReference>
<sequence>MHVLPFQVRLSNIRGLHSNVVVVHHHLETVKPHLLFLTETQIRCPSDAAYLNYPGYSLEHYFQRAGICVRKLTGKVVFIKLLVKNQIYVTGALFVEGFKNIFVIQDTFNESVSTIIERKVRGWLSGVIDDMRRSSPVQQWLDSLPADAAAEAENTSEEVKVNEPTSDESKAEESVTENTVIEPNTIKETAEDDQNLEVPIKEAWKRKSLDSSLLTSTPQRTNVKRLQRDHSIQSEGYSPKFKNPLFRDHSLQSDNSGSSGSSVLNVLGARKVDAESVLLALGFGPSEKQQKLQRIPDRFLAPSKLKGISTEDFIKKEQHSMRMHDCGIFGYRGLTGNPHVPPSTIVAKIIGCILQDEVIREEAFIKARHSIADMRTQPNLNAILAARMRNN</sequence>
<organism evidence="3 4">
    <name type="scientific">Mythimna separata</name>
    <name type="common">Oriental armyworm</name>
    <name type="synonym">Pseudaletia separata</name>
    <dbReference type="NCBI Taxonomy" id="271217"/>
    <lineage>
        <taxon>Eukaryota</taxon>
        <taxon>Metazoa</taxon>
        <taxon>Ecdysozoa</taxon>
        <taxon>Arthropoda</taxon>
        <taxon>Hexapoda</taxon>
        <taxon>Insecta</taxon>
        <taxon>Pterygota</taxon>
        <taxon>Neoptera</taxon>
        <taxon>Endopterygota</taxon>
        <taxon>Lepidoptera</taxon>
        <taxon>Glossata</taxon>
        <taxon>Ditrysia</taxon>
        <taxon>Noctuoidea</taxon>
        <taxon>Noctuidae</taxon>
        <taxon>Noctuinae</taxon>
        <taxon>Hadenini</taxon>
        <taxon>Mythimna</taxon>
    </lineage>
</organism>
<feature type="compositionally biased region" description="Basic and acidic residues" evidence="1">
    <location>
        <begin position="157"/>
        <end position="173"/>
    </location>
</feature>